<dbReference type="InterPro" id="IPR043894">
    <property type="entry name" value="MupG_C"/>
</dbReference>
<keyword evidence="4" id="KW-1185">Reference proteome</keyword>
<dbReference type="InterPro" id="IPR013785">
    <property type="entry name" value="Aldolase_TIM"/>
</dbReference>
<dbReference type="GO" id="GO:0016301">
    <property type="term" value="F:kinase activity"/>
    <property type="evidence" value="ECO:0007669"/>
    <property type="project" value="UniProtKB-KW"/>
</dbReference>
<feature type="domain" description="6-phospho-N-acetylmuramidase C-terminal" evidence="1">
    <location>
        <begin position="242"/>
        <end position="347"/>
    </location>
</feature>
<dbReference type="SUPFAM" id="SSF50891">
    <property type="entry name" value="Cyclophilin-like"/>
    <property type="match status" value="1"/>
</dbReference>
<evidence type="ECO:0000313" key="4">
    <source>
        <dbReference type="Proteomes" id="UP000078516"/>
    </source>
</evidence>
<name>A0A179ENR4_ENTTH</name>
<reference evidence="3 4" key="1">
    <citation type="submission" date="2016-04" db="EMBL/GenBank/DDBJ databases">
        <title>Draft genome of an Enterococcus thailandicus strain isolated from bovine feces.</title>
        <authorList>
            <person name="Beukers A.G."/>
            <person name="Zaheer R."/>
            <person name="Goji N."/>
            <person name="Cook S.R."/>
            <person name="Amoako K."/>
            <person name="Chaves A.V."/>
            <person name="Ward M.P."/>
            <person name="Mcallister T.A."/>
        </authorList>
    </citation>
    <scope>NUCLEOTIDE SEQUENCE [LARGE SCALE GENOMIC DNA]</scope>
    <source>
        <strain evidence="3 4">F0711D 46</strain>
    </source>
</reference>
<evidence type="ECO:0000259" key="1">
    <source>
        <dbReference type="Pfam" id="PF05913"/>
    </source>
</evidence>
<dbReference type="Gene3D" id="3.20.20.70">
    <property type="entry name" value="Aldolase class I"/>
    <property type="match status" value="1"/>
</dbReference>
<comment type="caution">
    <text evidence="3">The sequence shown here is derived from an EMBL/GenBank/DDBJ whole genome shotgun (WGS) entry which is preliminary data.</text>
</comment>
<protein>
    <submittedName>
        <fullName evidence="3">Histidine kinase</fullName>
    </submittedName>
</protein>
<organism evidence="3 4">
    <name type="scientific">Enterococcus thailandicus</name>
    <dbReference type="NCBI Taxonomy" id="417368"/>
    <lineage>
        <taxon>Bacteria</taxon>
        <taxon>Bacillati</taxon>
        <taxon>Bacillota</taxon>
        <taxon>Bacilli</taxon>
        <taxon>Lactobacillales</taxon>
        <taxon>Enterococcaceae</taxon>
        <taxon>Enterococcus</taxon>
    </lineage>
</organism>
<dbReference type="Proteomes" id="UP000078516">
    <property type="component" value="Unassembled WGS sequence"/>
</dbReference>
<dbReference type="SUPFAM" id="SSF51445">
    <property type="entry name" value="(Trans)glycosidases"/>
    <property type="match status" value="1"/>
</dbReference>
<dbReference type="EMBL" id="LWMN01000017">
    <property type="protein sequence ID" value="OAQ54881.1"/>
    <property type="molecule type" value="Genomic_DNA"/>
</dbReference>
<accession>A0A179ENR4</accession>
<dbReference type="Gene3D" id="2.40.100.10">
    <property type="entry name" value="Cyclophilin-like"/>
    <property type="match status" value="1"/>
</dbReference>
<evidence type="ECO:0000259" key="2">
    <source>
        <dbReference type="Pfam" id="PF19200"/>
    </source>
</evidence>
<dbReference type="InterPro" id="IPR008589">
    <property type="entry name" value="MupG"/>
</dbReference>
<feature type="domain" description="6-phospho-N-acetylmuramidase N-terminal" evidence="2">
    <location>
        <begin position="2"/>
        <end position="231"/>
    </location>
</feature>
<dbReference type="AlphaFoldDB" id="A0A179ENR4"/>
<dbReference type="PANTHER" id="PTHR38435">
    <property type="match status" value="1"/>
</dbReference>
<dbReference type="Pfam" id="PF05913">
    <property type="entry name" value="MupG_C"/>
    <property type="match status" value="1"/>
</dbReference>
<dbReference type="InterPro" id="IPR017853">
    <property type="entry name" value="GH"/>
</dbReference>
<dbReference type="PANTHER" id="PTHR38435:SF2">
    <property type="entry name" value="DUF871 DOMAIN-CONTAINING PROTEIN"/>
    <property type="match status" value="1"/>
</dbReference>
<sequence>MFGFSIFMNEPLTPQKKAYIHKMATSGFIGIFTSMHIPEDDVSAYQGRLRELGEEAKKNQLELMVDISGDALKRAGFSLTDLTPLKEIGVTGLRMDYELSNKQIAVWSHQLKISLNASTITSEDISELKKYQADFSNLEAWHNYYPRPETGLAKSWYQEKNQWLADQGFTIQGFVAGDADLRGPLYQGLPTLEKHRGVHPLAAALELAECKTDLIYIGDAGLSERVQQQFATYQNNRMISLQVEVLDEELIELVLGTHVNRQDEARDVIRSADARFKKIPQISPKQTIERTVGSITIDNENYLRYMGEIQLTKRNLPADEKVNVVAQVVTEDLPLIHQIRAGVNYQLIRKEGRKDEQN</sequence>
<keyword evidence="3" id="KW-0418">Kinase</keyword>
<dbReference type="RefSeq" id="WP_067485207.1">
    <property type="nucleotide sequence ID" value="NZ_JAQEWF010000001.1"/>
</dbReference>
<dbReference type="Pfam" id="PF19200">
    <property type="entry name" value="MupG_N"/>
    <property type="match status" value="1"/>
</dbReference>
<evidence type="ECO:0000313" key="3">
    <source>
        <dbReference type="EMBL" id="OAQ54881.1"/>
    </source>
</evidence>
<dbReference type="InterPro" id="IPR043797">
    <property type="entry name" value="MupG_N"/>
</dbReference>
<gene>
    <name evidence="3" type="ORF">A6E74_10940</name>
</gene>
<keyword evidence="3" id="KW-0808">Transferase</keyword>
<proteinExistence type="predicted"/>
<dbReference type="InterPro" id="IPR029000">
    <property type="entry name" value="Cyclophilin-like_dom_sf"/>
</dbReference>